<dbReference type="Gene3D" id="1.25.10.10">
    <property type="entry name" value="Leucine-rich Repeat Variant"/>
    <property type="match status" value="2"/>
</dbReference>
<organism evidence="1 2">
    <name type="scientific">Roridomyces roridus</name>
    <dbReference type="NCBI Taxonomy" id="1738132"/>
    <lineage>
        <taxon>Eukaryota</taxon>
        <taxon>Fungi</taxon>
        <taxon>Dikarya</taxon>
        <taxon>Basidiomycota</taxon>
        <taxon>Agaricomycotina</taxon>
        <taxon>Agaricomycetes</taxon>
        <taxon>Agaricomycetidae</taxon>
        <taxon>Agaricales</taxon>
        <taxon>Marasmiineae</taxon>
        <taxon>Mycenaceae</taxon>
        <taxon>Roridomyces</taxon>
    </lineage>
</organism>
<dbReference type="GO" id="GO:0003341">
    <property type="term" value="P:cilium movement"/>
    <property type="evidence" value="ECO:0007669"/>
    <property type="project" value="TreeGrafter"/>
</dbReference>
<protein>
    <submittedName>
        <fullName evidence="1">Armadillo-type protein</fullName>
    </submittedName>
</protein>
<dbReference type="PANTHER" id="PTHR23314:SF0">
    <property type="entry name" value="SPERM-ASSOCIATED ANTIGEN 6"/>
    <property type="match status" value="1"/>
</dbReference>
<dbReference type="GO" id="GO:0015630">
    <property type="term" value="C:microtubule cytoskeleton"/>
    <property type="evidence" value="ECO:0007669"/>
    <property type="project" value="TreeGrafter"/>
</dbReference>
<dbReference type="Proteomes" id="UP001221142">
    <property type="component" value="Unassembled WGS sequence"/>
</dbReference>
<dbReference type="InterPro" id="IPR016024">
    <property type="entry name" value="ARM-type_fold"/>
</dbReference>
<dbReference type="InterPro" id="IPR000225">
    <property type="entry name" value="Armadillo"/>
</dbReference>
<name>A0AAD7C177_9AGAR</name>
<reference evidence="1" key="1">
    <citation type="submission" date="2023-03" db="EMBL/GenBank/DDBJ databases">
        <title>Massive genome expansion in bonnet fungi (Mycena s.s.) driven by repeated elements and novel gene families across ecological guilds.</title>
        <authorList>
            <consortium name="Lawrence Berkeley National Laboratory"/>
            <person name="Harder C.B."/>
            <person name="Miyauchi S."/>
            <person name="Viragh M."/>
            <person name="Kuo A."/>
            <person name="Thoen E."/>
            <person name="Andreopoulos B."/>
            <person name="Lu D."/>
            <person name="Skrede I."/>
            <person name="Drula E."/>
            <person name="Henrissat B."/>
            <person name="Morin E."/>
            <person name="Kohler A."/>
            <person name="Barry K."/>
            <person name="LaButti K."/>
            <person name="Morin E."/>
            <person name="Salamov A."/>
            <person name="Lipzen A."/>
            <person name="Mereny Z."/>
            <person name="Hegedus B."/>
            <person name="Baldrian P."/>
            <person name="Stursova M."/>
            <person name="Weitz H."/>
            <person name="Taylor A."/>
            <person name="Grigoriev I.V."/>
            <person name="Nagy L.G."/>
            <person name="Martin F."/>
            <person name="Kauserud H."/>
        </authorList>
    </citation>
    <scope>NUCLEOTIDE SEQUENCE</scope>
    <source>
        <strain evidence="1">9284</strain>
    </source>
</reference>
<dbReference type="SUPFAM" id="SSF48371">
    <property type="entry name" value="ARM repeat"/>
    <property type="match status" value="1"/>
</dbReference>
<evidence type="ECO:0000313" key="2">
    <source>
        <dbReference type="Proteomes" id="UP001221142"/>
    </source>
</evidence>
<dbReference type="SMART" id="SM00185">
    <property type="entry name" value="ARM"/>
    <property type="match status" value="5"/>
</dbReference>
<proteinExistence type="predicted"/>
<dbReference type="EMBL" id="JARKIF010000006">
    <property type="protein sequence ID" value="KAJ7636440.1"/>
    <property type="molecule type" value="Genomic_DNA"/>
</dbReference>
<dbReference type="PANTHER" id="PTHR23314">
    <property type="entry name" value="SPERM-ASSOCIATED ANTIGEN 6 ARMADILLO REPEAT-CONTAINING"/>
    <property type="match status" value="1"/>
</dbReference>
<gene>
    <name evidence="1" type="ORF">FB45DRAFT_906627</name>
</gene>
<evidence type="ECO:0000313" key="1">
    <source>
        <dbReference type="EMBL" id="KAJ7636440.1"/>
    </source>
</evidence>
<sequence>MSLSRQPSVPSLLSYWSDSSPAPASIRLHTLAKPLQKYLYRQQAVGFIKGDWVRKLDREMMEVYRSYLTYKDAGTQTKAVVLNFLISKAYSEIDVDEVTFSLTEEPDLLPSLLAHPAARIRRRTCELVTAMALQEFGVDALLGSGVFSALTAVLRDDAARVAASALVALAALSNHPDGAQSVVQTRILGFLATLLESPDAQIRSSTCMMLGNIAQHASTLSAVVAAGSCRHLVSLLRDADRTVAARASFVVEKICHSPEGAQAALDSGLLHVIPDSLGSHELPSTDEPTAAIPGVIQNGLFVLRNLSAATVDAGVLSFFDSPHTKIRSLTCSKTGTIAQHSSTLGTVGASSPRNRLTSLLRDTDEKDVTTAFFAACQLSNTRDGRGQQTAALDTHILNFIPELLHSPNVDVRTSIAYMLSSMASHESTSGILLTATPTTYRLVLLLRDNEPDVMRNTLFALENICKQPAGAQAVADARLVNWMPDLLGSLDSQIRATTCRLVARMARYDGTRTLVQYLVPLLRDAEEDVVEEAAMALDCVFEQDEGSVQAALDVEIMHTIREALSESPSANVQRMMARLTNQISGGIV</sequence>
<accession>A0AAD7C177</accession>
<dbReference type="GO" id="GO:0008017">
    <property type="term" value="F:microtubule binding"/>
    <property type="evidence" value="ECO:0007669"/>
    <property type="project" value="TreeGrafter"/>
</dbReference>
<comment type="caution">
    <text evidence="1">The sequence shown here is derived from an EMBL/GenBank/DDBJ whole genome shotgun (WGS) entry which is preliminary data.</text>
</comment>
<keyword evidence="2" id="KW-1185">Reference proteome</keyword>
<dbReference type="AlphaFoldDB" id="A0AAD7C177"/>
<dbReference type="InterPro" id="IPR011989">
    <property type="entry name" value="ARM-like"/>
</dbReference>